<organism evidence="1 2">
    <name type="scientific">Serratia phage vB_SmaM_ 2050HW</name>
    <dbReference type="NCBI Taxonomy" id="2024252"/>
    <lineage>
        <taxon>Viruses</taxon>
        <taxon>Duplodnaviria</taxon>
        <taxon>Heunggongvirae</taxon>
        <taxon>Uroviricota</taxon>
        <taxon>Caudoviricetes</taxon>
        <taxon>Chimalliviridae</taxon>
        <taxon>Moabitevirus</taxon>
        <taxon>Moabitevirus mv2050HW</taxon>
    </lineage>
</organism>
<accession>A0A289ZTF8</accession>
<gene>
    <name evidence="1" type="ORF">2050HW_00033</name>
</gene>
<dbReference type="Proteomes" id="UP000223363">
    <property type="component" value="Segment"/>
</dbReference>
<evidence type="ECO:0000313" key="1">
    <source>
        <dbReference type="EMBL" id="ATA65368.1"/>
    </source>
</evidence>
<name>A0A289ZTF8_9CAUD</name>
<reference evidence="2" key="1">
    <citation type="submission" date="2017-06" db="EMBL/GenBank/DDBJ databases">
        <authorList>
            <person name="Zhao X."/>
        </authorList>
    </citation>
    <scope>NUCLEOTIDE SEQUENCE [LARGE SCALE GENOMIC DNA]</scope>
</reference>
<sequence length="279" mass="31267">MKFPENKVNVKKVTDLISASLARAKSQLQPGRVEVISEVTPFERDPWKLISSRFVGFELPDGYIVPRMVQGTKTYQPDPDRISMAREGLKEMKLALLGLGIQFHENDSETNHEVFWENVYTWTSEIVWVDKVVPEDIVCKVLFDKAPPVIANRISGTAIGDVSKLLRGMVFYDKATLVAKFPDYLELPTNMFMVDGLKVSVFRTGNGYANGTTPVAINNLAAAESVSRSVVGYLNLQLTETERGTYLQQSWFARISALAQSSVFGNLYWSYVLRGLGKQ</sequence>
<keyword evidence="2" id="KW-1185">Reference proteome</keyword>
<dbReference type="EMBL" id="MF285618">
    <property type="protein sequence ID" value="ATA65368.1"/>
    <property type="molecule type" value="Genomic_DNA"/>
</dbReference>
<protein>
    <submittedName>
        <fullName evidence="1">Uncharacterized protein</fullName>
    </submittedName>
</protein>
<evidence type="ECO:0000313" key="2">
    <source>
        <dbReference type="Proteomes" id="UP000223363"/>
    </source>
</evidence>
<proteinExistence type="predicted"/>